<dbReference type="EMBL" id="JADGJD010001453">
    <property type="protein sequence ID" value="KAJ3041966.1"/>
    <property type="molecule type" value="Genomic_DNA"/>
</dbReference>
<dbReference type="SUPFAM" id="SSF48371">
    <property type="entry name" value="ARM repeat"/>
    <property type="match status" value="1"/>
</dbReference>
<dbReference type="SMART" id="SM01342">
    <property type="entry name" value="TAN"/>
    <property type="match status" value="1"/>
</dbReference>
<accession>A0AAD5S3N6</accession>
<reference evidence="5" key="1">
    <citation type="submission" date="2020-05" db="EMBL/GenBank/DDBJ databases">
        <title>Phylogenomic resolution of chytrid fungi.</title>
        <authorList>
            <person name="Stajich J.E."/>
            <person name="Amses K."/>
            <person name="Simmons R."/>
            <person name="Seto K."/>
            <person name="Myers J."/>
            <person name="Bonds A."/>
            <person name="Quandt C.A."/>
            <person name="Barry K."/>
            <person name="Liu P."/>
            <person name="Grigoriev I."/>
            <person name="Longcore J.E."/>
            <person name="James T.Y."/>
        </authorList>
    </citation>
    <scope>NUCLEOTIDE SEQUENCE</scope>
    <source>
        <strain evidence="5">JEL0318</strain>
    </source>
</reference>
<evidence type="ECO:0000256" key="3">
    <source>
        <dbReference type="SAM" id="MobiDB-lite"/>
    </source>
</evidence>
<sequence>MPSPLQAALTQLSGAQKDRQTGLKNLKDYLNDPSAQHDLDASDWDRIFKTIGSTLEVEREGYLKKLNSEKALARSAETRLINTLEQFAQTFRWLCEIGADYITPPLVKWIIDHILQNISYRDTLFKPFAPSYARSLRILLSHQRHRYHIPAPKWHALLDLSIKTLTSSSSSHGDYPDASQDTSFTFDSPSTPRFKRQASTINQEMVELSHVFASLIISSSRDFPPDLTVQILTTIKHFLSKHSTENSCHLPLISVLNHMLYEYASNDAPMVWDYLVRICPYLIPLWDRRNTVLRPQILNVWRFYIKLGKEGAWQSNPVSSRSCWCDESDADSQAQCPCLSASQSERMRKNAKEYRTFLSQLYEVVTEEIGSKGGIPYMSTPDLFLVACLTSPHTSRTPASINHLWEDSTRFGSDFLDRDFLSWCFTDLASDCFAEMMYLESLLKTDKPNLVASSLDLREGDRTDSPRPRKRARGNDVLSFVQSVLGPGFGMGKGEKAFVVQILSVMFWKGCFSGGGVDVRGLARTVLDSATFDDVGMRGWWFVCLGALAGVARLKLEAVGVEGWKRVWDSAVRRVFDGGVGRDGALYLIANMVRNESFGGVVVQKDLVGIVRHLLSDAGVGICELEVLSVVARLGGRGREGELAGLFDSKAVLDWCVGCLGASSNAVAMEVDGASHIGRVKEQDRGDVPAVICVERLVRIVGLSVGQGGGKEDSIAGAIVTQMPYLRRKDEYLGEWRLEKASVLTRAILKNDLFTMQKDRIDGKVITRSGNSNDLNLILGLLVERVQAETQHLQRSSAAGIEKSSWSLAVSGGLYAYLVHGDVIDKTVEERFARLGRELDAFVGAIAKCLRESDGVVDSKVLQTLITFFSFITDESLNSIRSRTFSLSNDTMSNLLESLSLCLESSRTAHIVKLERTTPRKQAILLSSSISFDDFNLTPSQSTPTFSQSRSSSTPAASLLNLDYFGLSEVEGERNRFVVLVLRVVGLVYRVGTRVAGERGGDEMALDVGEVDVDDGIFEFVSRSVRKGEFAFGGDETVVEWLDKVGGYLRQDQTRTILQSISTCLLDYEKNPWMHLFVVRSLTSLLPVVTKFSPHDPEIDDLVQKFVKWLGMKTRPSFACWRLSLQFGRFLLGAVEVGCGAGGELEGICGEI</sequence>
<comment type="function">
    <text evidence="2">Serine/threonine protein kinase which activates checkpoint signaling upon genotoxic stresses such as ionizing radiation (IR), ultraviolet light (UV), or DNA replication stalling, thereby acting as a DNA damage sensor. Recognizes the substrate consensus sequence [ST]-Q. Phosphorylates histone H2A to form H2AS128ph (gamma-H2A) at sites of DNA damage, involved in the regulation of DNA damage response mechanism. Required for the control of telomere length and genome stability.</text>
</comment>
<proteinExistence type="predicted"/>
<feature type="non-terminal residue" evidence="5">
    <location>
        <position position="1"/>
    </location>
</feature>
<evidence type="ECO:0000256" key="1">
    <source>
        <dbReference type="ARBA" id="ARBA00011370"/>
    </source>
</evidence>
<feature type="region of interest" description="Disordered" evidence="3">
    <location>
        <begin position="171"/>
        <end position="191"/>
    </location>
</feature>
<dbReference type="GO" id="GO:0004674">
    <property type="term" value="F:protein serine/threonine kinase activity"/>
    <property type="evidence" value="ECO:0007669"/>
    <property type="project" value="InterPro"/>
</dbReference>
<dbReference type="AlphaFoldDB" id="A0AAD5S3N6"/>
<evidence type="ECO:0000259" key="4">
    <source>
        <dbReference type="SMART" id="SM01342"/>
    </source>
</evidence>
<feature type="domain" description="Telomere-length maintenance and DNA damage repair" evidence="4">
    <location>
        <begin position="1"/>
        <end position="156"/>
    </location>
</feature>
<keyword evidence="5" id="KW-0808">Transferase</keyword>
<evidence type="ECO:0000256" key="2">
    <source>
        <dbReference type="ARBA" id="ARBA00025079"/>
    </source>
</evidence>
<name>A0AAD5S3N6_9FUNG</name>
<evidence type="ECO:0000313" key="5">
    <source>
        <dbReference type="EMBL" id="KAJ3041966.1"/>
    </source>
</evidence>
<comment type="caution">
    <text evidence="5">The sequence shown here is derived from an EMBL/GenBank/DDBJ whole genome shotgun (WGS) entry which is preliminary data.</text>
</comment>
<protein>
    <submittedName>
        <fullName evidence="5">Serine/threonine-protein kinase tel1</fullName>
    </submittedName>
</protein>
<gene>
    <name evidence="5" type="primary">TEL1</name>
    <name evidence="5" type="ORF">HK097_002149</name>
</gene>
<feature type="compositionally biased region" description="Polar residues" evidence="3">
    <location>
        <begin position="179"/>
        <end position="191"/>
    </location>
</feature>
<comment type="subunit">
    <text evidence="1">Associates with DNA double-strand breaks.</text>
</comment>
<dbReference type="Pfam" id="PF11640">
    <property type="entry name" value="TAN"/>
    <property type="match status" value="1"/>
</dbReference>
<organism evidence="5 6">
    <name type="scientific">Rhizophlyctis rosea</name>
    <dbReference type="NCBI Taxonomy" id="64517"/>
    <lineage>
        <taxon>Eukaryota</taxon>
        <taxon>Fungi</taxon>
        <taxon>Fungi incertae sedis</taxon>
        <taxon>Chytridiomycota</taxon>
        <taxon>Chytridiomycota incertae sedis</taxon>
        <taxon>Chytridiomycetes</taxon>
        <taxon>Rhizophlyctidales</taxon>
        <taxon>Rhizophlyctidaceae</taxon>
        <taxon>Rhizophlyctis</taxon>
    </lineage>
</organism>
<keyword evidence="5" id="KW-0418">Kinase</keyword>
<dbReference type="Proteomes" id="UP001212841">
    <property type="component" value="Unassembled WGS sequence"/>
</dbReference>
<dbReference type="InterPro" id="IPR021668">
    <property type="entry name" value="TAN"/>
</dbReference>
<dbReference type="InterPro" id="IPR016024">
    <property type="entry name" value="ARM-type_fold"/>
</dbReference>
<evidence type="ECO:0000313" key="6">
    <source>
        <dbReference type="Proteomes" id="UP001212841"/>
    </source>
</evidence>
<keyword evidence="6" id="KW-1185">Reference proteome</keyword>